<keyword evidence="2" id="KW-1185">Reference proteome</keyword>
<dbReference type="HOGENOM" id="CLU_868846_0_0_1"/>
<dbReference type="RefSeq" id="XP_040625015.1">
    <property type="nucleotide sequence ID" value="XM_040773769.1"/>
</dbReference>
<dbReference type="GeneID" id="63688831"/>
<accession>M5G2Y0</accession>
<dbReference type="AlphaFoldDB" id="M5G2Y0"/>
<dbReference type="Proteomes" id="UP000030653">
    <property type="component" value="Unassembled WGS sequence"/>
</dbReference>
<sequence length="320" mass="35401">MASDNAFRTVLFPPYLRLVFRVFRVLHRLKQLRFCGQDGNLHIFANLDQCPFELETLLLLTVGPCDSNFLYHQPAVRQLKIAALMAGDFVTHTSPVFSRTEVFPALRELTTSWAVALRLVPRRPVEKLAVIDFVTNASLRAGLPLIAQSSAPSELRYIELTVLEASLELLGLLADSLRGLHTLVIRERRSGTVALSISAAHDPSLHFPSFRALHTLKLFKLLLPEKLSFPDRGWNAMVQRLGQATQTLRFIALGVVSAGDGQEPYGTLYYERRRFKGAGSVLGGAGLLSSTTPGTGAIGANGKEREVPDIWDIKVRPEYA</sequence>
<evidence type="ECO:0000313" key="1">
    <source>
        <dbReference type="EMBL" id="EJT98117.1"/>
    </source>
</evidence>
<evidence type="ECO:0000313" key="2">
    <source>
        <dbReference type="Proteomes" id="UP000030653"/>
    </source>
</evidence>
<dbReference type="EMBL" id="JH795874">
    <property type="protein sequence ID" value="EJT98117.1"/>
    <property type="molecule type" value="Genomic_DNA"/>
</dbReference>
<organism evidence="1 2">
    <name type="scientific">Dacryopinax primogenitus (strain DJM 731)</name>
    <name type="common">Brown rot fungus</name>
    <dbReference type="NCBI Taxonomy" id="1858805"/>
    <lineage>
        <taxon>Eukaryota</taxon>
        <taxon>Fungi</taxon>
        <taxon>Dikarya</taxon>
        <taxon>Basidiomycota</taxon>
        <taxon>Agaricomycotina</taxon>
        <taxon>Dacrymycetes</taxon>
        <taxon>Dacrymycetales</taxon>
        <taxon>Dacrymycetaceae</taxon>
        <taxon>Dacryopinax</taxon>
    </lineage>
</organism>
<gene>
    <name evidence="1" type="ORF">DACRYDRAFT_24637</name>
</gene>
<protein>
    <submittedName>
        <fullName evidence="1">Uncharacterized protein</fullName>
    </submittedName>
</protein>
<name>M5G2Y0_DACPD</name>
<dbReference type="OrthoDB" id="10445462at2759"/>
<proteinExistence type="predicted"/>
<reference evidence="1 2" key="1">
    <citation type="journal article" date="2012" name="Science">
        <title>The Paleozoic origin of enzymatic lignin decomposition reconstructed from 31 fungal genomes.</title>
        <authorList>
            <person name="Floudas D."/>
            <person name="Binder M."/>
            <person name="Riley R."/>
            <person name="Barry K."/>
            <person name="Blanchette R.A."/>
            <person name="Henrissat B."/>
            <person name="Martinez A.T."/>
            <person name="Otillar R."/>
            <person name="Spatafora J.W."/>
            <person name="Yadav J.S."/>
            <person name="Aerts A."/>
            <person name="Benoit I."/>
            <person name="Boyd A."/>
            <person name="Carlson A."/>
            <person name="Copeland A."/>
            <person name="Coutinho P.M."/>
            <person name="de Vries R.P."/>
            <person name="Ferreira P."/>
            <person name="Findley K."/>
            <person name="Foster B."/>
            <person name="Gaskell J."/>
            <person name="Glotzer D."/>
            <person name="Gorecki P."/>
            <person name="Heitman J."/>
            <person name="Hesse C."/>
            <person name="Hori C."/>
            <person name="Igarashi K."/>
            <person name="Jurgens J.A."/>
            <person name="Kallen N."/>
            <person name="Kersten P."/>
            <person name="Kohler A."/>
            <person name="Kuees U."/>
            <person name="Kumar T.K.A."/>
            <person name="Kuo A."/>
            <person name="LaButti K."/>
            <person name="Larrondo L.F."/>
            <person name="Lindquist E."/>
            <person name="Ling A."/>
            <person name="Lombard V."/>
            <person name="Lucas S."/>
            <person name="Lundell T."/>
            <person name="Martin R."/>
            <person name="McLaughlin D.J."/>
            <person name="Morgenstern I."/>
            <person name="Morin E."/>
            <person name="Murat C."/>
            <person name="Nagy L.G."/>
            <person name="Nolan M."/>
            <person name="Ohm R.A."/>
            <person name="Patyshakuliyeva A."/>
            <person name="Rokas A."/>
            <person name="Ruiz-Duenas F.J."/>
            <person name="Sabat G."/>
            <person name="Salamov A."/>
            <person name="Samejima M."/>
            <person name="Schmutz J."/>
            <person name="Slot J.C."/>
            <person name="St John F."/>
            <person name="Stenlid J."/>
            <person name="Sun H."/>
            <person name="Sun S."/>
            <person name="Syed K."/>
            <person name="Tsang A."/>
            <person name="Wiebenga A."/>
            <person name="Young D."/>
            <person name="Pisabarro A."/>
            <person name="Eastwood D.C."/>
            <person name="Martin F."/>
            <person name="Cullen D."/>
            <person name="Grigoriev I.V."/>
            <person name="Hibbett D.S."/>
        </authorList>
    </citation>
    <scope>NUCLEOTIDE SEQUENCE [LARGE SCALE GENOMIC DNA]</scope>
    <source>
        <strain evidence="1 2">DJM-731 SS1</strain>
    </source>
</reference>